<evidence type="ECO:0000256" key="5">
    <source>
        <dbReference type="ARBA" id="ARBA00023163"/>
    </source>
</evidence>
<evidence type="ECO:0000313" key="10">
    <source>
        <dbReference type="RefSeq" id="XP_018446924.1"/>
    </source>
</evidence>
<sequence length="283" mass="32522">MADHKLKEERPFSFLTYSPSFDDHISLTFPSFEWEEELLPLHNNFVSQSFHLPTITLPLPDLESLSQDVLNTYSSTEQNRGEGDLEKNTKKRKLNIEEHSVGIISDITTYTNFPGSKALSKETISRYFYVPITQAAMELDVGLTLLKRRCRELGFRRWPHRKLMSLLALINNVKERQKMDGGENTGIFKNAVEILEDERRRIEENPDLEFTDKTKRLRQACFKATHKMKKKKRSLKSEMSIIPSSSSSGSVVSEEESVIEGIESDDEEVKYLLCGFTSEFSGL</sequence>
<dbReference type="PANTHER" id="PTHR46373:SF7">
    <property type="entry name" value="PROTEIN RKD2"/>
    <property type="match status" value="1"/>
</dbReference>
<dbReference type="InterPro" id="IPR003035">
    <property type="entry name" value="RWP-RK_dom"/>
</dbReference>
<keyword evidence="3" id="KW-0175">Coiled coil</keyword>
<evidence type="ECO:0000256" key="2">
    <source>
        <dbReference type="ARBA" id="ARBA00023015"/>
    </source>
</evidence>
<proteinExistence type="predicted"/>
<dbReference type="GeneID" id="108818450"/>
<dbReference type="OrthoDB" id="6270329at2759"/>
<comment type="function">
    <text evidence="1">Putative transcription factor.</text>
</comment>
<keyword evidence="9" id="KW-1185">Reference proteome</keyword>
<organism evidence="9 10">
    <name type="scientific">Raphanus sativus</name>
    <name type="common">Radish</name>
    <name type="synonym">Raphanus raphanistrum var. sativus</name>
    <dbReference type="NCBI Taxonomy" id="3726"/>
    <lineage>
        <taxon>Eukaryota</taxon>
        <taxon>Viridiplantae</taxon>
        <taxon>Streptophyta</taxon>
        <taxon>Embryophyta</taxon>
        <taxon>Tracheophyta</taxon>
        <taxon>Spermatophyta</taxon>
        <taxon>Magnoliopsida</taxon>
        <taxon>eudicotyledons</taxon>
        <taxon>Gunneridae</taxon>
        <taxon>Pentapetalae</taxon>
        <taxon>rosids</taxon>
        <taxon>malvids</taxon>
        <taxon>Brassicales</taxon>
        <taxon>Brassicaceae</taxon>
        <taxon>Brassiceae</taxon>
        <taxon>Raphanus</taxon>
    </lineage>
</organism>
<dbReference type="AlphaFoldDB" id="A0A6J0KIP8"/>
<evidence type="ECO:0000256" key="4">
    <source>
        <dbReference type="ARBA" id="ARBA00023125"/>
    </source>
</evidence>
<dbReference type="GO" id="GO:0003700">
    <property type="term" value="F:DNA-binding transcription factor activity"/>
    <property type="evidence" value="ECO:0007669"/>
    <property type="project" value="InterPro"/>
</dbReference>
<feature type="domain" description="RWP-RK" evidence="8">
    <location>
        <begin position="99"/>
        <end position="186"/>
    </location>
</feature>
<evidence type="ECO:0000256" key="1">
    <source>
        <dbReference type="ARBA" id="ARBA00004049"/>
    </source>
</evidence>
<dbReference type="InterPro" id="IPR044607">
    <property type="entry name" value="RKD-like"/>
</dbReference>
<feature type="compositionally biased region" description="Low complexity" evidence="7">
    <location>
        <begin position="237"/>
        <end position="252"/>
    </location>
</feature>
<gene>
    <name evidence="10" type="primary">LOC108818450</name>
</gene>
<evidence type="ECO:0000256" key="3">
    <source>
        <dbReference type="ARBA" id="ARBA00023054"/>
    </source>
</evidence>
<keyword evidence="6" id="KW-0539">Nucleus</keyword>
<reference evidence="10" key="2">
    <citation type="submission" date="2025-08" db="UniProtKB">
        <authorList>
            <consortium name="RefSeq"/>
        </authorList>
    </citation>
    <scope>IDENTIFICATION</scope>
    <source>
        <tissue evidence="10">Leaf</tissue>
    </source>
</reference>
<evidence type="ECO:0000256" key="7">
    <source>
        <dbReference type="SAM" id="MobiDB-lite"/>
    </source>
</evidence>
<evidence type="ECO:0000256" key="6">
    <source>
        <dbReference type="ARBA" id="ARBA00023242"/>
    </source>
</evidence>
<dbReference type="PROSITE" id="PS51519">
    <property type="entry name" value="RWP_RK"/>
    <property type="match status" value="1"/>
</dbReference>
<accession>A0A6J0KIP8</accession>
<protein>
    <submittedName>
        <fullName evidence="10">Protein RKD2</fullName>
    </submittedName>
</protein>
<reference evidence="9" key="1">
    <citation type="journal article" date="2019" name="Database">
        <title>The radish genome database (RadishGD): an integrated information resource for radish genomics.</title>
        <authorList>
            <person name="Yu H.J."/>
            <person name="Baek S."/>
            <person name="Lee Y.J."/>
            <person name="Cho A."/>
            <person name="Mun J.H."/>
        </authorList>
    </citation>
    <scope>NUCLEOTIDE SEQUENCE [LARGE SCALE GENOMIC DNA]</scope>
    <source>
        <strain evidence="9">cv. WK10039</strain>
    </source>
</reference>
<keyword evidence="2" id="KW-0805">Transcription regulation</keyword>
<dbReference type="RefSeq" id="XP_018446924.1">
    <property type="nucleotide sequence ID" value="XM_018591422.2"/>
</dbReference>
<keyword evidence="5" id="KW-0804">Transcription</keyword>
<dbReference type="GO" id="GO:0003677">
    <property type="term" value="F:DNA binding"/>
    <property type="evidence" value="ECO:0007669"/>
    <property type="project" value="UniProtKB-KW"/>
</dbReference>
<evidence type="ECO:0000313" key="9">
    <source>
        <dbReference type="Proteomes" id="UP000504610"/>
    </source>
</evidence>
<feature type="region of interest" description="Disordered" evidence="7">
    <location>
        <begin position="233"/>
        <end position="257"/>
    </location>
</feature>
<dbReference type="PANTHER" id="PTHR46373">
    <property type="entry name" value="PROTEIN RKD4"/>
    <property type="match status" value="1"/>
</dbReference>
<dbReference type="KEGG" id="rsz:108818450"/>
<evidence type="ECO:0000259" key="8">
    <source>
        <dbReference type="PROSITE" id="PS51519"/>
    </source>
</evidence>
<dbReference type="Pfam" id="PF02042">
    <property type="entry name" value="RWP-RK"/>
    <property type="match status" value="1"/>
</dbReference>
<keyword evidence="4" id="KW-0238">DNA-binding</keyword>
<name>A0A6J0KIP8_RAPSA</name>
<dbReference type="Proteomes" id="UP000504610">
    <property type="component" value="Chromosome 7"/>
</dbReference>